<dbReference type="PROSITE" id="PS50072">
    <property type="entry name" value="CSA_PPIASE_2"/>
    <property type="match status" value="1"/>
</dbReference>
<dbReference type="Proteomes" id="UP001501692">
    <property type="component" value="Unassembled WGS sequence"/>
</dbReference>
<keyword evidence="1 3" id="KW-0697">Rotamase</keyword>
<comment type="function">
    <text evidence="3">PPIases accelerate the folding of proteins. It catalyzes the cis-trans isomerization of proline imidic peptide bonds in oligopeptides.</text>
</comment>
<dbReference type="PANTHER" id="PTHR45625:SF4">
    <property type="entry name" value="PEPTIDYLPROLYL ISOMERASE DOMAIN AND WD REPEAT-CONTAINING PROTEIN 1"/>
    <property type="match status" value="1"/>
</dbReference>
<accession>A0ABP9GZE3</accession>
<evidence type="ECO:0000259" key="4">
    <source>
        <dbReference type="PROSITE" id="PS50072"/>
    </source>
</evidence>
<evidence type="ECO:0000256" key="2">
    <source>
        <dbReference type="ARBA" id="ARBA00023235"/>
    </source>
</evidence>
<dbReference type="CDD" id="cd00317">
    <property type="entry name" value="cyclophilin"/>
    <property type="match status" value="1"/>
</dbReference>
<dbReference type="Gene3D" id="2.40.100.10">
    <property type="entry name" value="Cyclophilin-like"/>
    <property type="match status" value="1"/>
</dbReference>
<protein>
    <recommendedName>
        <fullName evidence="3">Peptidyl-prolyl cis-trans isomerase</fullName>
        <shortName evidence="3">PPIase</shortName>
        <ecNumber evidence="3">5.2.1.8</ecNumber>
    </recommendedName>
</protein>
<evidence type="ECO:0000256" key="1">
    <source>
        <dbReference type="ARBA" id="ARBA00023110"/>
    </source>
</evidence>
<name>A0ABP9GZE3_9FLAO</name>
<evidence type="ECO:0000313" key="6">
    <source>
        <dbReference type="Proteomes" id="UP001501692"/>
    </source>
</evidence>
<comment type="caution">
    <text evidence="5">The sequence shown here is derived from an EMBL/GenBank/DDBJ whole genome shotgun (WGS) entry which is preliminary data.</text>
</comment>
<comment type="similarity">
    <text evidence="3">Belongs to the cyclophilin-type PPIase family.</text>
</comment>
<comment type="catalytic activity">
    <reaction evidence="3">
        <text>[protein]-peptidylproline (omega=180) = [protein]-peptidylproline (omega=0)</text>
        <dbReference type="Rhea" id="RHEA:16237"/>
        <dbReference type="Rhea" id="RHEA-COMP:10747"/>
        <dbReference type="Rhea" id="RHEA-COMP:10748"/>
        <dbReference type="ChEBI" id="CHEBI:83833"/>
        <dbReference type="ChEBI" id="CHEBI:83834"/>
        <dbReference type="EC" id="5.2.1.8"/>
    </reaction>
</comment>
<dbReference type="PRINTS" id="PR00153">
    <property type="entry name" value="CSAPPISMRASE"/>
</dbReference>
<dbReference type="EC" id="5.2.1.8" evidence="3"/>
<keyword evidence="6" id="KW-1185">Reference proteome</keyword>
<dbReference type="InterPro" id="IPR002130">
    <property type="entry name" value="Cyclophilin-type_PPIase_dom"/>
</dbReference>
<proteinExistence type="inferred from homology"/>
<reference evidence="6" key="1">
    <citation type="journal article" date="2019" name="Int. J. Syst. Evol. Microbiol.">
        <title>The Global Catalogue of Microorganisms (GCM) 10K type strain sequencing project: providing services to taxonomists for standard genome sequencing and annotation.</title>
        <authorList>
            <consortium name="The Broad Institute Genomics Platform"/>
            <consortium name="The Broad Institute Genome Sequencing Center for Infectious Disease"/>
            <person name="Wu L."/>
            <person name="Ma J."/>
        </authorList>
    </citation>
    <scope>NUCLEOTIDE SEQUENCE [LARGE SCALE GENOMIC DNA]</scope>
    <source>
        <strain evidence="6">JCM 18287</strain>
    </source>
</reference>
<evidence type="ECO:0000313" key="5">
    <source>
        <dbReference type="EMBL" id="GAA4957502.1"/>
    </source>
</evidence>
<feature type="domain" description="PPIase cyclophilin-type" evidence="4">
    <location>
        <begin position="82"/>
        <end position="232"/>
    </location>
</feature>
<sequence>MRIVLLLSVFLLFLNCEDKQSKKKIKPENTITKSEEKEIKKESLVSNEPEFKKLDSKNAMFFFQDYDKKHKENKVRITTDFGSIDILLFEETRYHRANFIFLTKQKYFNNTQFYRVIDNFMVQAGNSDDRKTARKRSKIGKYLLPPDTKRGFKHHRGAVSMPSSEIDNPYKLASPYEFFIVQQEGGSHFLDGDYTIFGKVIKGMDVVDKIASVKTDDADWPLRNIYIKNVEIIE</sequence>
<organism evidence="5 6">
    <name type="scientific">Algibacter aquimarinus</name>
    <dbReference type="NCBI Taxonomy" id="1136748"/>
    <lineage>
        <taxon>Bacteria</taxon>
        <taxon>Pseudomonadati</taxon>
        <taxon>Bacteroidota</taxon>
        <taxon>Flavobacteriia</taxon>
        <taxon>Flavobacteriales</taxon>
        <taxon>Flavobacteriaceae</taxon>
        <taxon>Algibacter</taxon>
    </lineage>
</organism>
<dbReference type="SUPFAM" id="SSF50891">
    <property type="entry name" value="Cyclophilin-like"/>
    <property type="match status" value="1"/>
</dbReference>
<keyword evidence="2 3" id="KW-0413">Isomerase</keyword>
<evidence type="ECO:0000256" key="3">
    <source>
        <dbReference type="RuleBase" id="RU363019"/>
    </source>
</evidence>
<dbReference type="RefSeq" id="WP_345163180.1">
    <property type="nucleotide sequence ID" value="NZ_BAABJK010000002.1"/>
</dbReference>
<gene>
    <name evidence="5" type="ORF">GCM10023315_01130</name>
</gene>
<dbReference type="InterPro" id="IPR044666">
    <property type="entry name" value="Cyclophilin_A-like"/>
</dbReference>
<dbReference type="PANTHER" id="PTHR45625">
    <property type="entry name" value="PEPTIDYL-PROLYL CIS-TRANS ISOMERASE-RELATED"/>
    <property type="match status" value="1"/>
</dbReference>
<dbReference type="InterPro" id="IPR029000">
    <property type="entry name" value="Cyclophilin-like_dom_sf"/>
</dbReference>
<dbReference type="Pfam" id="PF00160">
    <property type="entry name" value="Pro_isomerase"/>
    <property type="match status" value="1"/>
</dbReference>
<dbReference type="EMBL" id="BAABJK010000002">
    <property type="protein sequence ID" value="GAA4957502.1"/>
    <property type="molecule type" value="Genomic_DNA"/>
</dbReference>